<dbReference type="Gene3D" id="3.90.1150.10">
    <property type="entry name" value="Aspartate Aminotransferase, domain 1"/>
    <property type="match status" value="1"/>
</dbReference>
<dbReference type="Gene3D" id="3.40.640.10">
    <property type="entry name" value="Type I PLP-dependent aspartate aminotransferase-like (Major domain)"/>
    <property type="match status" value="1"/>
</dbReference>
<dbReference type="EMBL" id="LNYL01000032">
    <property type="protein sequence ID" value="KTD27462.1"/>
    <property type="molecule type" value="Genomic_DNA"/>
</dbReference>
<sequence>MHSSAEQFHFIALLGKMNIAMNNKENPLPCDYHQLPHSGIRSLKPYIPGKPIEEVVREHGLTDIIKLASNENPLGCSPLVLNALAKLSPTQIANYPSPSNHPLLGKLSEKLAIDKAMLMFGNGTDSLFLFLLITFAVHTGKHILIHEYAFISYELQAQTLGIPVSKIALNADWQVDIEALINACNEQTALIFLANPNNPTGQLIPLEKIKRLMARIPASTIVVLDEAYYEYVYGSRDGKSIELLAHYPNLILTRTFSKAYGLAGLRLGYLIANPQIIELVQRVQLPFMVNQTALTAAHAALDDEEFIQRSLKMNTQGMQQLIQGFKALKIKHRPSHCNFITIDCQIDAKTIYQDLLRYGIIVRPLSQYGLPNHLRISIGNSQQNTLLLDKLAICLSKTKK</sequence>
<evidence type="ECO:0000256" key="1">
    <source>
        <dbReference type="ARBA" id="ARBA00001933"/>
    </source>
</evidence>
<dbReference type="UniPathway" id="UPA00031">
    <property type="reaction ID" value="UER00012"/>
</dbReference>
<dbReference type="SUPFAM" id="SSF53383">
    <property type="entry name" value="PLP-dependent transferases"/>
    <property type="match status" value="1"/>
</dbReference>
<dbReference type="GO" id="GO:0000105">
    <property type="term" value="P:L-histidine biosynthetic process"/>
    <property type="evidence" value="ECO:0007669"/>
    <property type="project" value="UniProtKB-UniRule"/>
</dbReference>
<keyword evidence="5 9" id="KW-0032">Aminotransferase</keyword>
<dbReference type="HAMAP" id="MF_01023">
    <property type="entry name" value="HisC_aminotrans_2"/>
    <property type="match status" value="1"/>
</dbReference>
<dbReference type="GO" id="GO:0004400">
    <property type="term" value="F:histidinol-phosphate transaminase activity"/>
    <property type="evidence" value="ECO:0007669"/>
    <property type="project" value="UniProtKB-UniRule"/>
</dbReference>
<dbReference type="GO" id="GO:0030170">
    <property type="term" value="F:pyridoxal phosphate binding"/>
    <property type="evidence" value="ECO:0007669"/>
    <property type="project" value="InterPro"/>
</dbReference>
<dbReference type="InterPro" id="IPR005861">
    <property type="entry name" value="HisP_aminotrans"/>
</dbReference>
<keyword evidence="9" id="KW-0368">Histidine biosynthesis</keyword>
<evidence type="ECO:0000256" key="5">
    <source>
        <dbReference type="ARBA" id="ARBA00022576"/>
    </source>
</evidence>
<evidence type="ECO:0000256" key="4">
    <source>
        <dbReference type="ARBA" id="ARBA00011738"/>
    </source>
</evidence>
<evidence type="ECO:0000256" key="8">
    <source>
        <dbReference type="ARBA" id="ARBA00047481"/>
    </source>
</evidence>
<comment type="similarity">
    <text evidence="3 9">Belongs to the class-II pyridoxal-phosphate-dependent aminotransferase family. Histidinol-phosphate aminotransferase subfamily.</text>
</comment>
<evidence type="ECO:0000256" key="2">
    <source>
        <dbReference type="ARBA" id="ARBA00005011"/>
    </source>
</evidence>
<comment type="caution">
    <text evidence="11">The sequence shown here is derived from an EMBL/GenBank/DDBJ whole genome shotgun (WGS) entry which is preliminary data.</text>
</comment>
<reference evidence="11 12" key="1">
    <citation type="submission" date="2015-11" db="EMBL/GenBank/DDBJ databases">
        <title>Genomic analysis of 38 Legionella species identifies large and diverse effector repertoires.</title>
        <authorList>
            <person name="Burstein D."/>
            <person name="Amaro F."/>
            <person name="Zusman T."/>
            <person name="Lifshitz Z."/>
            <person name="Cohen O."/>
            <person name="Gilbert J.A."/>
            <person name="Pupko T."/>
            <person name="Shuman H.A."/>
            <person name="Segal G."/>
        </authorList>
    </citation>
    <scope>NUCLEOTIDE SEQUENCE [LARGE SCALE GENOMIC DNA]</scope>
    <source>
        <strain evidence="11 12">PX-1-G2-E2</strain>
    </source>
</reference>
<comment type="cofactor">
    <cofactor evidence="1 9">
        <name>pyridoxal 5'-phosphate</name>
        <dbReference type="ChEBI" id="CHEBI:597326"/>
    </cofactor>
</comment>
<dbReference type="PROSITE" id="PS00599">
    <property type="entry name" value="AA_TRANSFER_CLASS_2"/>
    <property type="match status" value="1"/>
</dbReference>
<feature type="domain" description="Aminotransferase class I/classII large" evidence="10">
    <location>
        <begin position="62"/>
        <end position="391"/>
    </location>
</feature>
<dbReference type="STRING" id="466.Lmac_1202"/>
<organism evidence="11 12">
    <name type="scientific">Legionella maceachernii</name>
    <dbReference type="NCBI Taxonomy" id="466"/>
    <lineage>
        <taxon>Bacteria</taxon>
        <taxon>Pseudomonadati</taxon>
        <taxon>Pseudomonadota</taxon>
        <taxon>Gammaproteobacteria</taxon>
        <taxon>Legionellales</taxon>
        <taxon>Legionellaceae</taxon>
        <taxon>Legionella</taxon>
    </lineage>
</organism>
<dbReference type="InterPro" id="IPR050106">
    <property type="entry name" value="HistidinolP_aminotransfase"/>
</dbReference>
<evidence type="ECO:0000313" key="12">
    <source>
        <dbReference type="Proteomes" id="UP000054908"/>
    </source>
</evidence>
<keyword evidence="6 9" id="KW-0808">Transferase</keyword>
<accession>A0A0W0W6A1</accession>
<evidence type="ECO:0000313" key="11">
    <source>
        <dbReference type="EMBL" id="KTD27462.1"/>
    </source>
</evidence>
<dbReference type="CDD" id="cd00609">
    <property type="entry name" value="AAT_like"/>
    <property type="match status" value="1"/>
</dbReference>
<dbReference type="PANTHER" id="PTHR43643">
    <property type="entry name" value="HISTIDINOL-PHOSPHATE AMINOTRANSFERASE 2"/>
    <property type="match status" value="1"/>
</dbReference>
<dbReference type="PATRIC" id="fig|466.6.peg.1278"/>
<dbReference type="PANTHER" id="PTHR43643:SF3">
    <property type="entry name" value="HISTIDINOL-PHOSPHATE AMINOTRANSFERASE"/>
    <property type="match status" value="1"/>
</dbReference>
<dbReference type="EC" id="2.6.1.9" evidence="9"/>
<evidence type="ECO:0000256" key="6">
    <source>
        <dbReference type="ARBA" id="ARBA00022679"/>
    </source>
</evidence>
<dbReference type="InterPro" id="IPR015424">
    <property type="entry name" value="PyrdxlP-dep_Trfase"/>
</dbReference>
<comment type="pathway">
    <text evidence="2 9">Amino-acid biosynthesis; L-histidine biosynthesis; L-histidine from 5-phospho-alpha-D-ribose 1-diphosphate: step 7/9.</text>
</comment>
<keyword evidence="12" id="KW-1185">Reference proteome</keyword>
<dbReference type="InterPro" id="IPR004839">
    <property type="entry name" value="Aminotransferase_I/II_large"/>
</dbReference>
<evidence type="ECO:0000256" key="3">
    <source>
        <dbReference type="ARBA" id="ARBA00007970"/>
    </source>
</evidence>
<keyword evidence="9" id="KW-0028">Amino-acid biosynthesis</keyword>
<dbReference type="InterPro" id="IPR001917">
    <property type="entry name" value="Aminotrans_II_pyridoxalP_BS"/>
</dbReference>
<protein>
    <recommendedName>
        <fullName evidence="9">Histidinol-phosphate aminotransferase</fullName>
        <ecNumber evidence="9">2.6.1.9</ecNumber>
    </recommendedName>
    <alternativeName>
        <fullName evidence="9">Imidazole acetol-phosphate transaminase</fullName>
    </alternativeName>
</protein>
<name>A0A0W0W6A1_9GAMM</name>
<comment type="catalytic activity">
    <reaction evidence="8 9">
        <text>L-histidinol phosphate + 2-oxoglutarate = 3-(imidazol-4-yl)-2-oxopropyl phosphate + L-glutamate</text>
        <dbReference type="Rhea" id="RHEA:23744"/>
        <dbReference type="ChEBI" id="CHEBI:16810"/>
        <dbReference type="ChEBI" id="CHEBI:29985"/>
        <dbReference type="ChEBI" id="CHEBI:57766"/>
        <dbReference type="ChEBI" id="CHEBI:57980"/>
        <dbReference type="EC" id="2.6.1.9"/>
    </reaction>
</comment>
<feature type="modified residue" description="N6-(pyridoxal phosphate)lysine" evidence="9">
    <location>
        <position position="258"/>
    </location>
</feature>
<dbReference type="Proteomes" id="UP000054908">
    <property type="component" value="Unassembled WGS sequence"/>
</dbReference>
<keyword evidence="7 9" id="KW-0663">Pyridoxal phosphate</keyword>
<dbReference type="AlphaFoldDB" id="A0A0W0W6A1"/>
<dbReference type="Pfam" id="PF00155">
    <property type="entry name" value="Aminotran_1_2"/>
    <property type="match status" value="1"/>
</dbReference>
<evidence type="ECO:0000259" key="10">
    <source>
        <dbReference type="Pfam" id="PF00155"/>
    </source>
</evidence>
<gene>
    <name evidence="9" type="primary">hisC</name>
    <name evidence="11" type="ORF">Lmac_1202</name>
</gene>
<evidence type="ECO:0000256" key="9">
    <source>
        <dbReference type="HAMAP-Rule" id="MF_01023"/>
    </source>
</evidence>
<proteinExistence type="inferred from homology"/>
<comment type="subunit">
    <text evidence="4 9">Homodimer.</text>
</comment>
<evidence type="ECO:0000256" key="7">
    <source>
        <dbReference type="ARBA" id="ARBA00022898"/>
    </source>
</evidence>
<dbReference type="NCBIfam" id="TIGR01141">
    <property type="entry name" value="hisC"/>
    <property type="match status" value="1"/>
</dbReference>
<dbReference type="InterPro" id="IPR015422">
    <property type="entry name" value="PyrdxlP-dep_Trfase_small"/>
</dbReference>
<dbReference type="InterPro" id="IPR015421">
    <property type="entry name" value="PyrdxlP-dep_Trfase_major"/>
</dbReference>